<sequence>MSRARILEILGRHSARNPLPSGDLIALVGGEESDTWGAVEELVRERQVITCRIHRPGGDVVVFWPTGKDRVQRSTQPAHQVRAAANSKARGAKGGK</sequence>
<dbReference type="EMBL" id="BSPX01000029">
    <property type="protein sequence ID" value="GLT22676.1"/>
    <property type="molecule type" value="Genomic_DNA"/>
</dbReference>
<keyword evidence="3" id="KW-1185">Reference proteome</keyword>
<dbReference type="Proteomes" id="UP001157167">
    <property type="component" value="Unassembled WGS sequence"/>
</dbReference>
<evidence type="ECO:0000313" key="2">
    <source>
        <dbReference type="EMBL" id="GLT22676.1"/>
    </source>
</evidence>
<evidence type="ECO:0000313" key="3">
    <source>
        <dbReference type="Proteomes" id="UP001157167"/>
    </source>
</evidence>
<organism evidence="2 3">
    <name type="scientific">Zoogloea oryzae</name>
    <dbReference type="NCBI Taxonomy" id="310767"/>
    <lineage>
        <taxon>Bacteria</taxon>
        <taxon>Pseudomonadati</taxon>
        <taxon>Pseudomonadota</taxon>
        <taxon>Betaproteobacteria</taxon>
        <taxon>Rhodocyclales</taxon>
        <taxon>Zoogloeaceae</taxon>
        <taxon>Zoogloea</taxon>
    </lineage>
</organism>
<protein>
    <recommendedName>
        <fullName evidence="4">DUF3253 domain-containing protein</fullName>
    </recommendedName>
</protein>
<dbReference type="RefSeq" id="WP_284187961.1">
    <property type="nucleotide sequence ID" value="NZ_BSPX01000029.1"/>
</dbReference>
<proteinExistence type="predicted"/>
<feature type="region of interest" description="Disordered" evidence="1">
    <location>
        <begin position="71"/>
        <end position="96"/>
    </location>
</feature>
<evidence type="ECO:0000256" key="1">
    <source>
        <dbReference type="SAM" id="MobiDB-lite"/>
    </source>
</evidence>
<reference evidence="3" key="1">
    <citation type="journal article" date="2019" name="Int. J. Syst. Evol. Microbiol.">
        <title>The Global Catalogue of Microorganisms (GCM) 10K type strain sequencing project: providing services to taxonomists for standard genome sequencing and annotation.</title>
        <authorList>
            <consortium name="The Broad Institute Genomics Platform"/>
            <consortium name="The Broad Institute Genome Sequencing Center for Infectious Disease"/>
            <person name="Wu L."/>
            <person name="Ma J."/>
        </authorList>
    </citation>
    <scope>NUCLEOTIDE SEQUENCE [LARGE SCALE GENOMIC DNA]</scope>
    <source>
        <strain evidence="3">NBRC 102407</strain>
    </source>
</reference>
<name>A0ABQ6FCQ2_9RHOO</name>
<comment type="caution">
    <text evidence="2">The sequence shown here is derived from an EMBL/GenBank/DDBJ whole genome shotgun (WGS) entry which is preliminary data.</text>
</comment>
<gene>
    <name evidence="2" type="ORF">GCM10007933_21360</name>
</gene>
<evidence type="ECO:0008006" key="4">
    <source>
        <dbReference type="Google" id="ProtNLM"/>
    </source>
</evidence>
<accession>A0ABQ6FCQ2</accession>